<keyword evidence="7" id="KW-1185">Reference proteome</keyword>
<gene>
    <name evidence="6" type="ORF">GCM10009710_34620</name>
</gene>
<dbReference type="Pfam" id="PF00005">
    <property type="entry name" value="ABC_tran"/>
    <property type="match status" value="1"/>
</dbReference>
<sequence length="267" mass="28254">MSLTVSGVGVTISGNQVLADVDLTVTPGELLALVGPNGAGKTTLLNVLAGDLTPQAGTVELDGRPVSGIKVRDLARRRAVLPQEQRLAFGFRVVDVVRMGRTPWAGTDAEDLDDQVVAEAMARTDVVHLAERIYPTLSGGEKSRSSLARVVSQATEIVLLDEPTAALDIRHSEQVLSEARRLARAGHAVVAVLHDLSIAAAHADRVCVLAHGRVRADGPPAEVMRPDLLAEVYGHPVDVITHRDRLVVIPHTITDAVAEEATCTPSA</sequence>
<keyword evidence="3 6" id="KW-0067">ATP-binding</keyword>
<evidence type="ECO:0000313" key="7">
    <source>
        <dbReference type="Proteomes" id="UP001501057"/>
    </source>
</evidence>
<dbReference type="PANTHER" id="PTHR42794:SF1">
    <property type="entry name" value="HEMIN IMPORT ATP-BINDING PROTEIN HMUV"/>
    <property type="match status" value="1"/>
</dbReference>
<dbReference type="PANTHER" id="PTHR42794">
    <property type="entry name" value="HEMIN IMPORT ATP-BINDING PROTEIN HMUV"/>
    <property type="match status" value="1"/>
</dbReference>
<evidence type="ECO:0000256" key="1">
    <source>
        <dbReference type="ARBA" id="ARBA00022448"/>
    </source>
</evidence>
<dbReference type="PROSITE" id="PS50893">
    <property type="entry name" value="ABC_TRANSPORTER_2"/>
    <property type="match status" value="1"/>
</dbReference>
<dbReference type="InterPro" id="IPR003593">
    <property type="entry name" value="AAA+_ATPase"/>
</dbReference>
<proteinExistence type="predicted"/>
<dbReference type="NCBIfam" id="NF010068">
    <property type="entry name" value="PRK13548.1"/>
    <property type="match status" value="1"/>
</dbReference>
<evidence type="ECO:0000259" key="5">
    <source>
        <dbReference type="PROSITE" id="PS50893"/>
    </source>
</evidence>
<keyword evidence="1" id="KW-0813">Transport</keyword>
<feature type="domain" description="ABC transporter" evidence="5">
    <location>
        <begin position="3"/>
        <end position="236"/>
    </location>
</feature>
<dbReference type="RefSeq" id="WP_344203895.1">
    <property type="nucleotide sequence ID" value="NZ_BAAAME010000010.1"/>
</dbReference>
<reference evidence="7" key="1">
    <citation type="journal article" date="2019" name="Int. J. Syst. Evol. Microbiol.">
        <title>The Global Catalogue of Microorganisms (GCM) 10K type strain sequencing project: providing services to taxonomists for standard genome sequencing and annotation.</title>
        <authorList>
            <consortium name="The Broad Institute Genomics Platform"/>
            <consortium name="The Broad Institute Genome Sequencing Center for Infectious Disease"/>
            <person name="Wu L."/>
            <person name="Ma J."/>
        </authorList>
    </citation>
    <scope>NUCLEOTIDE SEQUENCE [LARGE SCALE GENOMIC DNA]</scope>
    <source>
        <strain evidence="7">JCM 13518</strain>
    </source>
</reference>
<dbReference type="SMART" id="SM00382">
    <property type="entry name" value="AAA"/>
    <property type="match status" value="1"/>
</dbReference>
<dbReference type="InterPro" id="IPR003439">
    <property type="entry name" value="ABC_transporter-like_ATP-bd"/>
</dbReference>
<dbReference type="SUPFAM" id="SSF52540">
    <property type="entry name" value="P-loop containing nucleoside triphosphate hydrolases"/>
    <property type="match status" value="1"/>
</dbReference>
<accession>A0ABP4WD88</accession>
<evidence type="ECO:0000256" key="3">
    <source>
        <dbReference type="ARBA" id="ARBA00022840"/>
    </source>
</evidence>
<dbReference type="EMBL" id="BAAAME010000010">
    <property type="protein sequence ID" value="GAA1751887.1"/>
    <property type="molecule type" value="Genomic_DNA"/>
</dbReference>
<evidence type="ECO:0000256" key="2">
    <source>
        <dbReference type="ARBA" id="ARBA00022741"/>
    </source>
</evidence>
<keyword evidence="4" id="KW-1278">Translocase</keyword>
<dbReference type="CDD" id="cd03214">
    <property type="entry name" value="ABC_Iron-Siderophores_B12_Hemin"/>
    <property type="match status" value="1"/>
</dbReference>
<dbReference type="InterPro" id="IPR027417">
    <property type="entry name" value="P-loop_NTPase"/>
</dbReference>
<evidence type="ECO:0000256" key="4">
    <source>
        <dbReference type="ARBA" id="ARBA00022967"/>
    </source>
</evidence>
<dbReference type="GO" id="GO:0005524">
    <property type="term" value="F:ATP binding"/>
    <property type="evidence" value="ECO:0007669"/>
    <property type="project" value="UniProtKB-KW"/>
</dbReference>
<organism evidence="6 7">
    <name type="scientific">Aeromicrobium alkaliterrae</name>
    <dbReference type="NCBI Taxonomy" id="302168"/>
    <lineage>
        <taxon>Bacteria</taxon>
        <taxon>Bacillati</taxon>
        <taxon>Actinomycetota</taxon>
        <taxon>Actinomycetes</taxon>
        <taxon>Propionibacteriales</taxon>
        <taxon>Nocardioidaceae</taxon>
        <taxon>Aeromicrobium</taxon>
    </lineage>
</organism>
<evidence type="ECO:0000313" key="6">
    <source>
        <dbReference type="EMBL" id="GAA1751887.1"/>
    </source>
</evidence>
<dbReference type="Proteomes" id="UP001501057">
    <property type="component" value="Unassembled WGS sequence"/>
</dbReference>
<keyword evidence="2" id="KW-0547">Nucleotide-binding</keyword>
<name>A0ABP4WD88_9ACTN</name>
<protein>
    <submittedName>
        <fullName evidence="6">Heme ABC transporter ATP-binding protein</fullName>
    </submittedName>
</protein>
<comment type="caution">
    <text evidence="6">The sequence shown here is derived from an EMBL/GenBank/DDBJ whole genome shotgun (WGS) entry which is preliminary data.</text>
</comment>
<dbReference type="Gene3D" id="3.40.50.300">
    <property type="entry name" value="P-loop containing nucleotide triphosphate hydrolases"/>
    <property type="match status" value="1"/>
</dbReference>